<dbReference type="HOGENOM" id="CLU_108128_1_0_1"/>
<protein>
    <submittedName>
        <fullName evidence="1">Uncharacterized protein</fullName>
    </submittedName>
</protein>
<sequence>MDLFSASLSDIWVILKGTNFDITGLKSSSYMIIDNKTADTGPSTLATLCAVSPSNTIDSTNKASAAVANNANPLLPSNSIAFFGLPCLLTASKSDDEDEVLHTLPT</sequence>
<comment type="caution">
    <text evidence="1">The sequence shown here is derived from an EMBL/GenBank/DDBJ whole genome shotgun (WGS) entry which is preliminary data.</text>
</comment>
<evidence type="ECO:0000313" key="1">
    <source>
        <dbReference type="EMBL" id="ESK83609.1"/>
    </source>
</evidence>
<gene>
    <name evidence="1" type="ORF">Moror_12048</name>
</gene>
<dbReference type="KEGG" id="mrr:Moror_12048"/>
<dbReference type="AlphaFoldDB" id="V2XW59"/>
<name>V2XW59_MONRO</name>
<accession>V2XW59</accession>
<dbReference type="EMBL" id="AWSO01001493">
    <property type="protein sequence ID" value="ESK83609.1"/>
    <property type="molecule type" value="Genomic_DNA"/>
</dbReference>
<proteinExistence type="predicted"/>
<reference evidence="1 2" key="1">
    <citation type="journal article" date="2014" name="BMC Genomics">
        <title>Genome and secretome analysis of the hemibiotrophic fungal pathogen, Moniliophthora roreri, which causes frosty pod rot disease of cacao: mechanisms of the biotrophic and necrotrophic phases.</title>
        <authorList>
            <person name="Meinhardt L.W."/>
            <person name="Costa G.G.L."/>
            <person name="Thomazella D.P.T."/>
            <person name="Teixeira P.J.P.L."/>
            <person name="Carazzolle M.F."/>
            <person name="Schuster S.C."/>
            <person name="Carlson J.E."/>
            <person name="Guiltinan M.J."/>
            <person name="Mieczkowski P."/>
            <person name="Farmer A."/>
            <person name="Ramaraj T."/>
            <person name="Crozier J."/>
            <person name="Davis R.E."/>
            <person name="Shao J."/>
            <person name="Melnick R.L."/>
            <person name="Pereira G.A.G."/>
            <person name="Bailey B.A."/>
        </authorList>
    </citation>
    <scope>NUCLEOTIDE SEQUENCE [LARGE SCALE GENOMIC DNA]</scope>
    <source>
        <strain evidence="1 2">MCA 2997</strain>
    </source>
</reference>
<organism evidence="1 2">
    <name type="scientific">Moniliophthora roreri (strain MCA 2997)</name>
    <name type="common">Cocoa frosty pod rot fungus</name>
    <name type="synonym">Crinipellis roreri</name>
    <dbReference type="NCBI Taxonomy" id="1381753"/>
    <lineage>
        <taxon>Eukaryota</taxon>
        <taxon>Fungi</taxon>
        <taxon>Dikarya</taxon>
        <taxon>Basidiomycota</taxon>
        <taxon>Agaricomycotina</taxon>
        <taxon>Agaricomycetes</taxon>
        <taxon>Agaricomycetidae</taxon>
        <taxon>Agaricales</taxon>
        <taxon>Marasmiineae</taxon>
        <taxon>Marasmiaceae</taxon>
        <taxon>Moniliophthora</taxon>
    </lineage>
</organism>
<evidence type="ECO:0000313" key="2">
    <source>
        <dbReference type="Proteomes" id="UP000017559"/>
    </source>
</evidence>
<dbReference type="Proteomes" id="UP000017559">
    <property type="component" value="Unassembled WGS sequence"/>
</dbReference>
<keyword evidence="2" id="KW-1185">Reference proteome</keyword>